<keyword evidence="8" id="KW-1185">Reference proteome</keyword>
<dbReference type="GO" id="GO:0006508">
    <property type="term" value="P:proteolysis"/>
    <property type="evidence" value="ECO:0007669"/>
    <property type="project" value="TreeGrafter"/>
</dbReference>
<feature type="domain" description="Aminopeptidase P N-terminal" evidence="6">
    <location>
        <begin position="13"/>
        <end position="151"/>
    </location>
</feature>
<keyword evidence="4" id="KW-0378">Hydrolase</keyword>
<dbReference type="Gene3D" id="3.90.230.10">
    <property type="entry name" value="Creatinase/methionine aminopeptidase superfamily"/>
    <property type="match status" value="1"/>
</dbReference>
<reference evidence="7 8" key="1">
    <citation type="journal article" date="2004" name="Nature">
        <title>Genome evolution in yeasts.</title>
        <authorList>
            <consortium name="Genolevures"/>
            <person name="Dujon B."/>
            <person name="Sherman D."/>
            <person name="Fischer G."/>
            <person name="Durrens P."/>
            <person name="Casaregola S."/>
            <person name="Lafontaine I."/>
            <person name="de Montigny J."/>
            <person name="Marck C."/>
            <person name="Neuveglise C."/>
            <person name="Talla E."/>
            <person name="Goffard N."/>
            <person name="Frangeul L."/>
            <person name="Aigle M."/>
            <person name="Anthouard V."/>
            <person name="Babour A."/>
            <person name="Barbe V."/>
            <person name="Barnay S."/>
            <person name="Blanchin S."/>
            <person name="Beckerich J.M."/>
            <person name="Beyne E."/>
            <person name="Bleykasten C."/>
            <person name="Boisrame A."/>
            <person name="Boyer J."/>
            <person name="Cattolico L."/>
            <person name="Confanioleri F."/>
            <person name="de Daruvar A."/>
            <person name="Despons L."/>
            <person name="Fabre E."/>
            <person name="Fairhead C."/>
            <person name="Ferry-Dumazet H."/>
            <person name="Groppi A."/>
            <person name="Hantraye F."/>
            <person name="Hennequin C."/>
            <person name="Jauniaux N."/>
            <person name="Joyet P."/>
            <person name="Kachouri R."/>
            <person name="Kerrest A."/>
            <person name="Koszul R."/>
            <person name="Lemaire M."/>
            <person name="Lesur I."/>
            <person name="Ma L."/>
            <person name="Muller H."/>
            <person name="Nicaud J.M."/>
            <person name="Nikolski M."/>
            <person name="Oztas S."/>
            <person name="Ozier-Kalogeropoulos O."/>
            <person name="Pellenz S."/>
            <person name="Potier S."/>
            <person name="Richard G.F."/>
            <person name="Straub M.L."/>
            <person name="Suleau A."/>
            <person name="Swennene D."/>
            <person name="Tekaia F."/>
            <person name="Wesolowski-Louvel M."/>
            <person name="Westhof E."/>
            <person name="Wirth B."/>
            <person name="Zeniou-Meyer M."/>
            <person name="Zivanovic I."/>
            <person name="Bolotin-Fukuhara M."/>
            <person name="Thierry A."/>
            <person name="Bouchier C."/>
            <person name="Caudron B."/>
            <person name="Scarpelli C."/>
            <person name="Gaillardin C."/>
            <person name="Weissenbach J."/>
            <person name="Wincker P."/>
            <person name="Souciet J.L."/>
        </authorList>
    </citation>
    <scope>NUCLEOTIDE SEQUENCE [LARGE SCALE GENOMIC DNA]</scope>
    <source>
        <strain evidence="8">ATCC 36239 / CBS 767 / BCRC 21394 / JCM 1990 / NBRC 0083 / IGC 2968</strain>
    </source>
</reference>
<gene>
    <name evidence="7" type="ordered locus">DEHA2F25124g</name>
</gene>
<dbReference type="InterPro" id="IPR000994">
    <property type="entry name" value="Pept_M24"/>
</dbReference>
<protein>
    <submittedName>
        <fullName evidence="7">DEHA2F25124p</fullName>
    </submittedName>
</protein>
<comment type="cofactor">
    <cofactor evidence="1">
        <name>Mn(2+)</name>
        <dbReference type="ChEBI" id="CHEBI:29035"/>
    </cofactor>
</comment>
<dbReference type="FunCoup" id="Q6BK39">
    <property type="interactions" value="429"/>
</dbReference>
<dbReference type="eggNOG" id="KOG2737">
    <property type="taxonomic scope" value="Eukaryota"/>
</dbReference>
<evidence type="ECO:0000256" key="3">
    <source>
        <dbReference type="ARBA" id="ARBA00022723"/>
    </source>
</evidence>
<dbReference type="GO" id="GO:0030145">
    <property type="term" value="F:manganese ion binding"/>
    <property type="evidence" value="ECO:0007669"/>
    <property type="project" value="InterPro"/>
</dbReference>
<sequence length="475" mass="54357">MVDTPVSLKGKKYPAKEHAKKVCKHFKCKSKAGSKSDVAFFISGEDLELYDYSDQTKPIRQNRYFFYLSGVSIPGSHILYQCEKDKLVLYLPNIDVDDVMWSGMPMSLQEAQEKYDVDEVKYVSDLQKDLEAMVDASTIYTTDINKFNQKYGQFLTEKDEDFFFALDESRLIKDSYELELMRHAAAITDKCHLAVMSAIPIETNETHIHAEFMYHALRQGSKYQSYDPVCCSGPNCSTLHYVKNDDEIDSRRSILIDAGAEWECYASDVTRCFPINGDWSKEHLEIYNAVLKMQSVTMDMIKPGANWDDLHLTAHKIMIGEFLKLGIFNSKFSAQELYESKISARFFPHGLGHLLGMDTHDVGGNPNYKDPDPLLQYLRLRRTLQAGMVLTDEPGIYFSPFLLKDVLEDESKMKYINKDVLDKYWYIGGVRIEDDLLVTESGFENFTGITSDPTEISKIVKQGLSRGKEAFHNVI</sequence>
<dbReference type="EMBL" id="CR382138">
    <property type="protein sequence ID" value="CAG89847.1"/>
    <property type="molecule type" value="Genomic_DNA"/>
</dbReference>
<dbReference type="SUPFAM" id="SSF53092">
    <property type="entry name" value="Creatinase/prolidase N-terminal domain"/>
    <property type="match status" value="1"/>
</dbReference>
<dbReference type="PANTHER" id="PTHR43226">
    <property type="entry name" value="XAA-PRO AMINOPEPTIDASE 3"/>
    <property type="match status" value="1"/>
</dbReference>
<dbReference type="InParanoid" id="Q6BK39"/>
<proteinExistence type="inferred from homology"/>
<dbReference type="InterPro" id="IPR036005">
    <property type="entry name" value="Creatinase/aminopeptidase-like"/>
</dbReference>
<dbReference type="VEuPathDB" id="FungiDB:DEHA2F25124g"/>
<keyword evidence="3" id="KW-0479">Metal-binding</keyword>
<evidence type="ECO:0000313" key="7">
    <source>
        <dbReference type="EMBL" id="CAG89847.1"/>
    </source>
</evidence>
<dbReference type="PANTHER" id="PTHR43226:SF1">
    <property type="entry name" value="XAA-PRO DIPEPTIDASE"/>
    <property type="match status" value="1"/>
</dbReference>
<dbReference type="Proteomes" id="UP000000599">
    <property type="component" value="Chromosome F"/>
</dbReference>
<dbReference type="STRING" id="284592.Q6BK39"/>
<dbReference type="OMA" id="DAHALFF"/>
<dbReference type="KEGG" id="dha:DEHA2F25124g"/>
<dbReference type="RefSeq" id="XP_461432.1">
    <property type="nucleotide sequence ID" value="XM_461432.1"/>
</dbReference>
<accession>Q6BK39</accession>
<dbReference type="SMART" id="SM01011">
    <property type="entry name" value="AMP_N"/>
    <property type="match status" value="1"/>
</dbReference>
<organism evidence="7 8">
    <name type="scientific">Debaryomyces hansenii (strain ATCC 36239 / CBS 767 / BCRC 21394 / JCM 1990 / NBRC 0083 / IGC 2968)</name>
    <name type="common">Yeast</name>
    <name type="synonym">Torulaspora hansenii</name>
    <dbReference type="NCBI Taxonomy" id="284592"/>
    <lineage>
        <taxon>Eukaryota</taxon>
        <taxon>Fungi</taxon>
        <taxon>Dikarya</taxon>
        <taxon>Ascomycota</taxon>
        <taxon>Saccharomycotina</taxon>
        <taxon>Pichiomycetes</taxon>
        <taxon>Debaryomycetaceae</taxon>
        <taxon>Debaryomyces</taxon>
    </lineage>
</organism>
<dbReference type="CDD" id="cd01087">
    <property type="entry name" value="Prolidase"/>
    <property type="match status" value="1"/>
</dbReference>
<dbReference type="OrthoDB" id="10261878at2759"/>
<dbReference type="InterPro" id="IPR052433">
    <property type="entry name" value="X-Pro_dipept-like"/>
</dbReference>
<evidence type="ECO:0000256" key="2">
    <source>
        <dbReference type="ARBA" id="ARBA00008766"/>
    </source>
</evidence>
<dbReference type="FunFam" id="3.90.230.10:FF:000002">
    <property type="entry name" value="Xaa-Pro aminopeptidase 3"/>
    <property type="match status" value="1"/>
</dbReference>
<evidence type="ECO:0000256" key="1">
    <source>
        <dbReference type="ARBA" id="ARBA00001936"/>
    </source>
</evidence>
<dbReference type="SUPFAM" id="SSF55920">
    <property type="entry name" value="Creatinase/aminopeptidase"/>
    <property type="match status" value="1"/>
</dbReference>
<dbReference type="MEROPS" id="M24.A09"/>
<keyword evidence="5" id="KW-0464">Manganese</keyword>
<dbReference type="Gene3D" id="3.40.350.10">
    <property type="entry name" value="Creatinase/prolidase N-terminal domain"/>
    <property type="match status" value="1"/>
</dbReference>
<dbReference type="InterPro" id="IPR007865">
    <property type="entry name" value="Aminopep_P_N"/>
</dbReference>
<dbReference type="Pfam" id="PF05195">
    <property type="entry name" value="AMP_N"/>
    <property type="match status" value="1"/>
</dbReference>
<dbReference type="GeneID" id="2903413"/>
<evidence type="ECO:0000256" key="4">
    <source>
        <dbReference type="ARBA" id="ARBA00022801"/>
    </source>
</evidence>
<dbReference type="AlphaFoldDB" id="Q6BK39"/>
<name>Q6BK39_DEBHA</name>
<dbReference type="HOGENOM" id="CLU_017266_1_2_1"/>
<dbReference type="InterPro" id="IPR029149">
    <property type="entry name" value="Creatin/AminoP/Spt16_N"/>
</dbReference>
<dbReference type="GO" id="GO:0070006">
    <property type="term" value="F:metalloaminopeptidase activity"/>
    <property type="evidence" value="ECO:0007669"/>
    <property type="project" value="InterPro"/>
</dbReference>
<comment type="similarity">
    <text evidence="2">Belongs to the peptidase M24B family.</text>
</comment>
<evidence type="ECO:0000259" key="6">
    <source>
        <dbReference type="SMART" id="SM01011"/>
    </source>
</evidence>
<evidence type="ECO:0000256" key="5">
    <source>
        <dbReference type="ARBA" id="ARBA00023211"/>
    </source>
</evidence>
<dbReference type="Pfam" id="PF00557">
    <property type="entry name" value="Peptidase_M24"/>
    <property type="match status" value="1"/>
</dbReference>
<evidence type="ECO:0000313" key="8">
    <source>
        <dbReference type="Proteomes" id="UP000000599"/>
    </source>
</evidence>